<comment type="caution">
    <text evidence="2">The sequence shown here is derived from an EMBL/GenBank/DDBJ whole genome shotgun (WGS) entry which is preliminary data.</text>
</comment>
<feature type="compositionally biased region" description="Basic and acidic residues" evidence="1">
    <location>
        <begin position="146"/>
        <end position="155"/>
    </location>
</feature>
<organism evidence="2 3">
    <name type="scientific">Protea cynaroides</name>
    <dbReference type="NCBI Taxonomy" id="273540"/>
    <lineage>
        <taxon>Eukaryota</taxon>
        <taxon>Viridiplantae</taxon>
        <taxon>Streptophyta</taxon>
        <taxon>Embryophyta</taxon>
        <taxon>Tracheophyta</taxon>
        <taxon>Spermatophyta</taxon>
        <taxon>Magnoliopsida</taxon>
        <taxon>Proteales</taxon>
        <taxon>Proteaceae</taxon>
        <taxon>Protea</taxon>
    </lineage>
</organism>
<proteinExistence type="predicted"/>
<feature type="region of interest" description="Disordered" evidence="1">
    <location>
        <begin position="132"/>
        <end position="155"/>
    </location>
</feature>
<name>A0A9Q0GX41_9MAGN</name>
<gene>
    <name evidence="2" type="ORF">NE237_012619</name>
</gene>
<reference evidence="2" key="1">
    <citation type="journal article" date="2023" name="Plant J.">
        <title>The genome of the king protea, Protea cynaroides.</title>
        <authorList>
            <person name="Chang J."/>
            <person name="Duong T.A."/>
            <person name="Schoeman C."/>
            <person name="Ma X."/>
            <person name="Roodt D."/>
            <person name="Barker N."/>
            <person name="Li Z."/>
            <person name="Van de Peer Y."/>
            <person name="Mizrachi E."/>
        </authorList>
    </citation>
    <scope>NUCLEOTIDE SEQUENCE</scope>
    <source>
        <tissue evidence="2">Young leaves</tissue>
    </source>
</reference>
<feature type="compositionally biased region" description="Basic and acidic residues" evidence="1">
    <location>
        <begin position="8"/>
        <end position="17"/>
    </location>
</feature>
<evidence type="ECO:0000256" key="1">
    <source>
        <dbReference type="SAM" id="MobiDB-lite"/>
    </source>
</evidence>
<feature type="region of interest" description="Disordered" evidence="1">
    <location>
        <begin position="1"/>
        <end position="26"/>
    </location>
</feature>
<dbReference type="Proteomes" id="UP001141806">
    <property type="component" value="Unassembled WGS sequence"/>
</dbReference>
<protein>
    <submittedName>
        <fullName evidence="2">Uncharacterized protein</fullName>
    </submittedName>
</protein>
<sequence>MNLTGTGADDHHKELKARGNISPDNIRTVDLDKDNVPGFSLEKSPVDKGLVPGKVVLGFSGDSSSVKQRILGELLDGTRAPTCGAVVDNVAERFGDSALRKNVGLLEQIFVSLQSGGVSGDITVDTESVDTGLKETATKGVSPLKAPDKEGQGSM</sequence>
<dbReference type="EMBL" id="JAMYWD010000011">
    <property type="protein sequence ID" value="KAJ4955836.1"/>
    <property type="molecule type" value="Genomic_DNA"/>
</dbReference>
<accession>A0A9Q0GX41</accession>
<dbReference type="AlphaFoldDB" id="A0A9Q0GX41"/>
<evidence type="ECO:0000313" key="2">
    <source>
        <dbReference type="EMBL" id="KAJ4955836.1"/>
    </source>
</evidence>
<dbReference type="OrthoDB" id="1419004at2759"/>
<keyword evidence="3" id="KW-1185">Reference proteome</keyword>
<evidence type="ECO:0000313" key="3">
    <source>
        <dbReference type="Proteomes" id="UP001141806"/>
    </source>
</evidence>